<proteinExistence type="predicted"/>
<organism evidence="4 5">
    <name type="scientific">Obba rivulosa</name>
    <dbReference type="NCBI Taxonomy" id="1052685"/>
    <lineage>
        <taxon>Eukaryota</taxon>
        <taxon>Fungi</taxon>
        <taxon>Dikarya</taxon>
        <taxon>Basidiomycota</taxon>
        <taxon>Agaricomycotina</taxon>
        <taxon>Agaricomycetes</taxon>
        <taxon>Polyporales</taxon>
        <taxon>Gelatoporiaceae</taxon>
        <taxon>Obba</taxon>
    </lineage>
</organism>
<evidence type="ECO:0000256" key="2">
    <source>
        <dbReference type="SAM" id="MobiDB-lite"/>
    </source>
</evidence>
<dbReference type="GO" id="GO:0000795">
    <property type="term" value="C:synaptonemal complex"/>
    <property type="evidence" value="ECO:0007669"/>
    <property type="project" value="InterPro"/>
</dbReference>
<feature type="compositionally biased region" description="Basic and acidic residues" evidence="2">
    <location>
        <begin position="208"/>
        <end position="227"/>
    </location>
</feature>
<dbReference type="AlphaFoldDB" id="A0A8E2DTI4"/>
<dbReference type="GO" id="GO:0019789">
    <property type="term" value="F:SUMO transferase activity"/>
    <property type="evidence" value="ECO:0007669"/>
    <property type="project" value="InterPro"/>
</dbReference>
<dbReference type="GO" id="GO:0007129">
    <property type="term" value="P:homologous chromosome pairing at meiosis"/>
    <property type="evidence" value="ECO:0007669"/>
    <property type="project" value="TreeGrafter"/>
</dbReference>
<accession>A0A8E2DTI4</accession>
<dbReference type="InterPro" id="IPR001841">
    <property type="entry name" value="Znf_RING"/>
</dbReference>
<feature type="region of interest" description="Disordered" evidence="2">
    <location>
        <begin position="169"/>
        <end position="359"/>
    </location>
</feature>
<evidence type="ECO:0000256" key="1">
    <source>
        <dbReference type="ARBA" id="ARBA00023254"/>
    </source>
</evidence>
<feature type="domain" description="RING-type" evidence="3">
    <location>
        <begin position="17"/>
        <end position="61"/>
    </location>
</feature>
<dbReference type="OrthoDB" id="2535391at2759"/>
<dbReference type="Pfam" id="PF14634">
    <property type="entry name" value="zf-RING_5"/>
    <property type="match status" value="1"/>
</dbReference>
<keyword evidence="5" id="KW-1185">Reference proteome</keyword>
<dbReference type="EMBL" id="KV722335">
    <property type="protein sequence ID" value="OCH95560.1"/>
    <property type="molecule type" value="Genomic_DNA"/>
</dbReference>
<keyword evidence="1" id="KW-0469">Meiosis</keyword>
<dbReference type="InterPro" id="IPR042123">
    <property type="entry name" value="Zip3/RNF212-like"/>
</dbReference>
<dbReference type="GO" id="GO:0016925">
    <property type="term" value="P:protein sumoylation"/>
    <property type="evidence" value="ECO:0007669"/>
    <property type="project" value="TreeGrafter"/>
</dbReference>
<dbReference type="GO" id="GO:0007131">
    <property type="term" value="P:reciprocal meiotic recombination"/>
    <property type="evidence" value="ECO:0007669"/>
    <property type="project" value="InterPro"/>
</dbReference>
<feature type="compositionally biased region" description="Polar residues" evidence="2">
    <location>
        <begin position="339"/>
        <end position="349"/>
    </location>
</feature>
<name>A0A8E2DTI4_9APHY</name>
<sequence>MSNLSSTTELDFWEFVHCSRCYLPFQSSPDAPPPVPFWLTECGHVICNNHLNPDQSCSQCGAQDIQLAPLQKDMDVPMSNWFSPAPAMFDTAAYAAKFQMETMSSIARYHKHKAKQHRGLLERLKEQFMALKKSWIFHLMESGGCLTALGKHRRSTFDRETHVYSFRYRDGARSHSSPRSIATPIGPNRLTLPPEHQRPTFPNQSPLHAEETSRDTYRNVGDDRAPDRPGSSRFAEQFAYNPPQAQHGQAMRAPVLSHAQAAPMRQAEARQAAGGQTRAHTSTVPPPPAQPTFRNGQAVARQQDTGRSSSRMQMRPPPTPQRKPDQQRAVFRPPVTPQVFASSSASSQRIVPLTPSRAR</sequence>
<evidence type="ECO:0000313" key="5">
    <source>
        <dbReference type="Proteomes" id="UP000250043"/>
    </source>
</evidence>
<protein>
    <recommendedName>
        <fullName evidence="3">RING-type domain-containing protein</fullName>
    </recommendedName>
</protein>
<reference evidence="4 5" key="1">
    <citation type="submission" date="2016-07" db="EMBL/GenBank/DDBJ databases">
        <title>Draft genome of the white-rot fungus Obba rivulosa 3A-2.</title>
        <authorList>
            <consortium name="DOE Joint Genome Institute"/>
            <person name="Miettinen O."/>
            <person name="Riley R."/>
            <person name="Acob R."/>
            <person name="Barry K."/>
            <person name="Cullen D."/>
            <person name="De Vries R."/>
            <person name="Hainaut M."/>
            <person name="Hatakka A."/>
            <person name="Henrissat B."/>
            <person name="Hilden K."/>
            <person name="Kuo R."/>
            <person name="Labutti K."/>
            <person name="Lipzen A."/>
            <person name="Makela M.R."/>
            <person name="Sandor L."/>
            <person name="Spatafora J.W."/>
            <person name="Grigoriev I.V."/>
            <person name="Hibbett D.S."/>
        </authorList>
    </citation>
    <scope>NUCLEOTIDE SEQUENCE [LARGE SCALE GENOMIC DNA]</scope>
    <source>
        <strain evidence="4 5">3A-2</strain>
    </source>
</reference>
<evidence type="ECO:0000259" key="3">
    <source>
        <dbReference type="Pfam" id="PF14634"/>
    </source>
</evidence>
<feature type="non-terminal residue" evidence="4">
    <location>
        <position position="1"/>
    </location>
</feature>
<feature type="compositionally biased region" description="Low complexity" evidence="2">
    <location>
        <begin position="265"/>
        <end position="279"/>
    </location>
</feature>
<feature type="compositionally biased region" description="Polar residues" evidence="2">
    <location>
        <begin position="292"/>
        <end position="306"/>
    </location>
</feature>
<evidence type="ECO:0000313" key="4">
    <source>
        <dbReference type="EMBL" id="OCH95560.1"/>
    </source>
</evidence>
<dbReference type="PANTHER" id="PTHR22663">
    <property type="entry name" value="RING FINGER PROTEIN NARYA-RELATED"/>
    <property type="match status" value="1"/>
</dbReference>
<gene>
    <name evidence="4" type="ORF">OBBRIDRAFT_745276</name>
</gene>
<dbReference type="PANTHER" id="PTHR22663:SF17">
    <property type="entry name" value="RING FINGER PROTEIN NARYA-RELATED"/>
    <property type="match status" value="1"/>
</dbReference>
<dbReference type="Proteomes" id="UP000250043">
    <property type="component" value="Unassembled WGS sequence"/>
</dbReference>